<evidence type="ECO:0000256" key="1">
    <source>
        <dbReference type="SAM" id="MobiDB-lite"/>
    </source>
</evidence>
<dbReference type="VEuPathDB" id="FungiDB:NECHADRAFT_79547"/>
<feature type="compositionally biased region" description="Polar residues" evidence="1">
    <location>
        <begin position="105"/>
        <end position="126"/>
    </location>
</feature>
<dbReference type="GeneID" id="9672496"/>
<keyword evidence="3" id="KW-1185">Reference proteome</keyword>
<dbReference type="EMBL" id="GG698911">
    <property type="protein sequence ID" value="EEU39743.1"/>
    <property type="molecule type" value="Genomic_DNA"/>
</dbReference>
<feature type="compositionally biased region" description="Basic and acidic residues" evidence="1">
    <location>
        <begin position="127"/>
        <end position="137"/>
    </location>
</feature>
<protein>
    <submittedName>
        <fullName evidence="2">Uncharacterized protein</fullName>
    </submittedName>
</protein>
<dbReference type="KEGG" id="nhe:NECHADRAFT_79547"/>
<feature type="region of interest" description="Disordered" evidence="1">
    <location>
        <begin position="96"/>
        <end position="154"/>
    </location>
</feature>
<dbReference type="AlphaFoldDB" id="C7Z7T2"/>
<accession>C7Z7T2</accession>
<sequence length="154" mass="16953">MPRKKTGICYARQVRRAIIEAYLVSSGSGIPGRVMRVDEDGRYGQDLEAVIGHGSLFDLEGGCATHFPSPSHKADRGPIFVLARDGCRLWAFVTHPGSPGRSPFHSRNATQRNDTSRASFPETTNRGQDESHQKPKVDSLAMRAPLVSPRNIQQ</sequence>
<evidence type="ECO:0000313" key="2">
    <source>
        <dbReference type="EMBL" id="EEU39743.1"/>
    </source>
</evidence>
<dbReference type="RefSeq" id="XP_003045456.1">
    <property type="nucleotide sequence ID" value="XM_003045410.1"/>
</dbReference>
<reference evidence="2 3" key="1">
    <citation type="journal article" date="2009" name="PLoS Genet.">
        <title>The genome of Nectria haematococca: contribution of supernumerary chromosomes to gene expansion.</title>
        <authorList>
            <person name="Coleman J.J."/>
            <person name="Rounsley S.D."/>
            <person name="Rodriguez-Carres M."/>
            <person name="Kuo A."/>
            <person name="Wasmann C.C."/>
            <person name="Grimwood J."/>
            <person name="Schmutz J."/>
            <person name="Taga M."/>
            <person name="White G.J."/>
            <person name="Zhou S."/>
            <person name="Schwartz D.C."/>
            <person name="Freitag M."/>
            <person name="Ma L.J."/>
            <person name="Danchin E.G."/>
            <person name="Henrissat B."/>
            <person name="Coutinho P.M."/>
            <person name="Nelson D.R."/>
            <person name="Straney D."/>
            <person name="Napoli C.A."/>
            <person name="Barker B.M."/>
            <person name="Gribskov M."/>
            <person name="Rep M."/>
            <person name="Kroken S."/>
            <person name="Molnar I."/>
            <person name="Rensing C."/>
            <person name="Kennell J.C."/>
            <person name="Zamora J."/>
            <person name="Farman M.L."/>
            <person name="Selker E.U."/>
            <person name="Salamov A."/>
            <person name="Shapiro H."/>
            <person name="Pangilinan J."/>
            <person name="Lindquist E."/>
            <person name="Lamers C."/>
            <person name="Grigoriev I.V."/>
            <person name="Geiser D.M."/>
            <person name="Covert S.F."/>
            <person name="Temporini E."/>
            <person name="Vanetten H.D."/>
        </authorList>
    </citation>
    <scope>NUCLEOTIDE SEQUENCE [LARGE SCALE GENOMIC DNA]</scope>
    <source>
        <strain evidence="3">ATCC MYA-4622 / CBS 123669 / FGSC 9596 / NRRL 45880 / 77-13-4</strain>
    </source>
</reference>
<gene>
    <name evidence="2" type="ORF">NECHADRAFT_79547</name>
</gene>
<organism evidence="2 3">
    <name type="scientific">Fusarium vanettenii (strain ATCC MYA-4622 / CBS 123669 / FGSC 9596 / NRRL 45880 / 77-13-4)</name>
    <name type="common">Fusarium solani subsp. pisi</name>
    <dbReference type="NCBI Taxonomy" id="660122"/>
    <lineage>
        <taxon>Eukaryota</taxon>
        <taxon>Fungi</taxon>
        <taxon>Dikarya</taxon>
        <taxon>Ascomycota</taxon>
        <taxon>Pezizomycotina</taxon>
        <taxon>Sordariomycetes</taxon>
        <taxon>Hypocreomycetidae</taxon>
        <taxon>Hypocreales</taxon>
        <taxon>Nectriaceae</taxon>
        <taxon>Fusarium</taxon>
        <taxon>Fusarium solani species complex</taxon>
        <taxon>Fusarium vanettenii</taxon>
    </lineage>
</organism>
<dbReference type="HOGENOM" id="CLU_1704709_0_0_1"/>
<name>C7Z7T2_FUSV7</name>
<proteinExistence type="predicted"/>
<dbReference type="InParanoid" id="C7Z7T2"/>
<dbReference type="Proteomes" id="UP000005206">
    <property type="component" value="Chromosome 4"/>
</dbReference>
<evidence type="ECO:0000313" key="3">
    <source>
        <dbReference type="Proteomes" id="UP000005206"/>
    </source>
</evidence>